<accession>A0A4C1SVS2</accession>
<proteinExistence type="predicted"/>
<dbReference type="Proteomes" id="UP000299102">
    <property type="component" value="Unassembled WGS sequence"/>
</dbReference>
<evidence type="ECO:0000313" key="1">
    <source>
        <dbReference type="EMBL" id="GBP06046.1"/>
    </source>
</evidence>
<protein>
    <submittedName>
        <fullName evidence="1">Uncharacterized protein</fullName>
    </submittedName>
</protein>
<keyword evidence="2" id="KW-1185">Reference proteome</keyword>
<dbReference type="EMBL" id="BGZK01000020">
    <property type="protein sequence ID" value="GBP06046.1"/>
    <property type="molecule type" value="Genomic_DNA"/>
</dbReference>
<comment type="caution">
    <text evidence="1">The sequence shown here is derived from an EMBL/GenBank/DDBJ whole genome shotgun (WGS) entry which is preliminary data.</text>
</comment>
<reference evidence="1 2" key="1">
    <citation type="journal article" date="2019" name="Commun. Biol.">
        <title>The bagworm genome reveals a unique fibroin gene that provides high tensile strength.</title>
        <authorList>
            <person name="Kono N."/>
            <person name="Nakamura H."/>
            <person name="Ohtoshi R."/>
            <person name="Tomita M."/>
            <person name="Numata K."/>
            <person name="Arakawa K."/>
        </authorList>
    </citation>
    <scope>NUCLEOTIDE SEQUENCE [LARGE SCALE GENOMIC DNA]</scope>
</reference>
<organism evidence="1 2">
    <name type="scientific">Eumeta variegata</name>
    <name type="common">Bagworm moth</name>
    <name type="synonym">Eumeta japonica</name>
    <dbReference type="NCBI Taxonomy" id="151549"/>
    <lineage>
        <taxon>Eukaryota</taxon>
        <taxon>Metazoa</taxon>
        <taxon>Ecdysozoa</taxon>
        <taxon>Arthropoda</taxon>
        <taxon>Hexapoda</taxon>
        <taxon>Insecta</taxon>
        <taxon>Pterygota</taxon>
        <taxon>Neoptera</taxon>
        <taxon>Endopterygota</taxon>
        <taxon>Lepidoptera</taxon>
        <taxon>Glossata</taxon>
        <taxon>Ditrysia</taxon>
        <taxon>Tineoidea</taxon>
        <taxon>Psychidae</taxon>
        <taxon>Oiketicinae</taxon>
        <taxon>Eumeta</taxon>
    </lineage>
</organism>
<name>A0A4C1SVS2_EUMVA</name>
<dbReference type="AlphaFoldDB" id="A0A4C1SVS2"/>
<sequence>MKIEYNSDSSPYVMWGDNKIQLERTPAVEKYYEEKAETELRETPEVVEEAVRELRELLRGLTIDKIDVKVHSVIGSESGTGAGRDSETGNVVEYTTVVGIRIDSGLADMIDEESTFTP</sequence>
<evidence type="ECO:0000313" key="2">
    <source>
        <dbReference type="Proteomes" id="UP000299102"/>
    </source>
</evidence>
<dbReference type="OrthoDB" id="75724at2759"/>
<gene>
    <name evidence="1" type="ORF">EVAR_3283_1</name>
</gene>